<name>A0A2H0RFE2_9BACT</name>
<evidence type="ECO:0000313" key="1">
    <source>
        <dbReference type="EMBL" id="PIR45259.1"/>
    </source>
</evidence>
<reference evidence="1 2" key="1">
    <citation type="submission" date="2017-09" db="EMBL/GenBank/DDBJ databases">
        <title>Depth-based differentiation of microbial function through sediment-hosted aquifers and enrichment of novel symbionts in the deep terrestrial subsurface.</title>
        <authorList>
            <person name="Probst A.J."/>
            <person name="Ladd B."/>
            <person name="Jarett J.K."/>
            <person name="Geller-Mcgrath D.E."/>
            <person name="Sieber C.M."/>
            <person name="Emerson J.B."/>
            <person name="Anantharaman K."/>
            <person name="Thomas B.C."/>
            <person name="Malmstrom R."/>
            <person name="Stieglmeier M."/>
            <person name="Klingl A."/>
            <person name="Woyke T."/>
            <person name="Ryan C.M."/>
            <person name="Banfield J.F."/>
        </authorList>
    </citation>
    <scope>NUCLEOTIDE SEQUENCE [LARGE SCALE GENOMIC DNA]</scope>
    <source>
        <strain evidence="1">CG10_big_fil_rev_8_21_14_0_10_51_16</strain>
    </source>
</reference>
<proteinExistence type="predicted"/>
<feature type="non-terminal residue" evidence="1">
    <location>
        <position position="1"/>
    </location>
</feature>
<gene>
    <name evidence="1" type="ORF">COV10_00005</name>
</gene>
<sequence length="114" mass="12776">APVLRSGALPTSHPLARGRGNFVTHSIRAIFFVREIRKKMLSGLILMTKGLVFTFTPLALCPDAKEKIGSFWFAFLIARSIMLKLRLTETNVCQNVCQNRATKETNHNSSTSKR</sequence>
<dbReference type="Proteomes" id="UP000228767">
    <property type="component" value="Unassembled WGS sequence"/>
</dbReference>
<accession>A0A2H0RFE2</accession>
<organism evidence="1 2">
    <name type="scientific">Candidatus Vogelbacteria bacterium CG10_big_fil_rev_8_21_14_0_10_51_16</name>
    <dbReference type="NCBI Taxonomy" id="1975045"/>
    <lineage>
        <taxon>Bacteria</taxon>
        <taxon>Candidatus Vogeliibacteriota</taxon>
    </lineage>
</organism>
<dbReference type="AlphaFoldDB" id="A0A2H0RFE2"/>
<comment type="caution">
    <text evidence="1">The sequence shown here is derived from an EMBL/GenBank/DDBJ whole genome shotgun (WGS) entry which is preliminary data.</text>
</comment>
<evidence type="ECO:0000313" key="2">
    <source>
        <dbReference type="Proteomes" id="UP000228767"/>
    </source>
</evidence>
<protein>
    <submittedName>
        <fullName evidence="1">Uncharacterized protein</fullName>
    </submittedName>
</protein>
<dbReference type="EMBL" id="PCYI01000001">
    <property type="protein sequence ID" value="PIR45259.1"/>
    <property type="molecule type" value="Genomic_DNA"/>
</dbReference>